<sequence length="257" mass="29669">MNNNFDFTNEKTFKELLEKIRALRGTLTTKIKSSTFFIFGTLLEQINYRASPERGSEENVVYAIAIAQAMLNLKYEKITMSDTAINHKIAKNLDILKYNMGFSLSSFEDETEKEKSNEESDNVKKEPVRKCKINRRISARHIKAKKTSEEEQEDQEDSPEDLKEAEQEPKIMILIMSKKSQLEKIKIFQRNSARPRVETSEIEWEDQDELSEDSNQAENEPENNDSRASSSSSSDDDNNSKKETNDDSKKETDESDK</sequence>
<evidence type="ECO:0000256" key="1">
    <source>
        <dbReference type="SAM" id="MobiDB-lite"/>
    </source>
</evidence>
<dbReference type="Proteomes" id="UP000439903">
    <property type="component" value="Unassembled WGS sequence"/>
</dbReference>
<keyword evidence="3" id="KW-1185">Reference proteome</keyword>
<reference evidence="2 3" key="1">
    <citation type="journal article" date="2019" name="Environ. Microbiol.">
        <title>At the nexus of three kingdoms: the genome of the mycorrhizal fungus Gigaspora margarita provides insights into plant, endobacterial and fungal interactions.</title>
        <authorList>
            <person name="Venice F."/>
            <person name="Ghignone S."/>
            <person name="Salvioli di Fossalunga A."/>
            <person name="Amselem J."/>
            <person name="Novero M."/>
            <person name="Xianan X."/>
            <person name="Sedzielewska Toro K."/>
            <person name="Morin E."/>
            <person name="Lipzen A."/>
            <person name="Grigoriev I.V."/>
            <person name="Henrissat B."/>
            <person name="Martin F.M."/>
            <person name="Bonfante P."/>
        </authorList>
    </citation>
    <scope>NUCLEOTIDE SEQUENCE [LARGE SCALE GENOMIC DNA]</scope>
    <source>
        <strain evidence="2 3">BEG34</strain>
    </source>
</reference>
<name>A0A8H4ES43_GIGMA</name>
<feature type="compositionally biased region" description="Acidic residues" evidence="1">
    <location>
        <begin position="200"/>
        <end position="212"/>
    </location>
</feature>
<feature type="compositionally biased region" description="Basic and acidic residues" evidence="1">
    <location>
        <begin position="112"/>
        <end position="127"/>
    </location>
</feature>
<dbReference type="EMBL" id="WTPW01000132">
    <property type="protein sequence ID" value="KAF0543591.1"/>
    <property type="molecule type" value="Genomic_DNA"/>
</dbReference>
<organism evidence="2 3">
    <name type="scientific">Gigaspora margarita</name>
    <dbReference type="NCBI Taxonomy" id="4874"/>
    <lineage>
        <taxon>Eukaryota</taxon>
        <taxon>Fungi</taxon>
        <taxon>Fungi incertae sedis</taxon>
        <taxon>Mucoromycota</taxon>
        <taxon>Glomeromycotina</taxon>
        <taxon>Glomeromycetes</taxon>
        <taxon>Diversisporales</taxon>
        <taxon>Gigasporaceae</taxon>
        <taxon>Gigaspora</taxon>
    </lineage>
</organism>
<gene>
    <name evidence="2" type="ORF">F8M41_003556</name>
</gene>
<feature type="compositionally biased region" description="Basic and acidic residues" evidence="1">
    <location>
        <begin position="238"/>
        <end position="257"/>
    </location>
</feature>
<evidence type="ECO:0000313" key="2">
    <source>
        <dbReference type="EMBL" id="KAF0543591.1"/>
    </source>
</evidence>
<accession>A0A8H4ES43</accession>
<feature type="compositionally biased region" description="Acidic residues" evidence="1">
    <location>
        <begin position="150"/>
        <end position="159"/>
    </location>
</feature>
<dbReference type="AlphaFoldDB" id="A0A8H4ES43"/>
<comment type="caution">
    <text evidence="2">The sequence shown here is derived from an EMBL/GenBank/DDBJ whole genome shotgun (WGS) entry which is preliminary data.</text>
</comment>
<evidence type="ECO:0000313" key="3">
    <source>
        <dbReference type="Proteomes" id="UP000439903"/>
    </source>
</evidence>
<proteinExistence type="predicted"/>
<feature type="region of interest" description="Disordered" evidence="1">
    <location>
        <begin position="107"/>
        <end position="127"/>
    </location>
</feature>
<protein>
    <submittedName>
        <fullName evidence="2">Uncharacterized protein</fullName>
    </submittedName>
</protein>
<feature type="region of interest" description="Disordered" evidence="1">
    <location>
        <begin position="139"/>
        <end position="168"/>
    </location>
</feature>
<feature type="region of interest" description="Disordered" evidence="1">
    <location>
        <begin position="191"/>
        <end position="257"/>
    </location>
</feature>